<name>A0A5B1LAV6_9ACTN</name>
<reference evidence="4 5" key="1">
    <citation type="submission" date="2019-09" db="EMBL/GenBank/DDBJ databases">
        <title>Nocardioides panacisoli sp. nov., isolated from the soil of a ginseng field.</title>
        <authorList>
            <person name="Cho C."/>
        </authorList>
    </citation>
    <scope>NUCLEOTIDE SEQUENCE [LARGE SCALE GENOMIC DNA]</scope>
    <source>
        <strain evidence="4 5">BN130099</strain>
    </source>
</reference>
<evidence type="ECO:0000313" key="4">
    <source>
        <dbReference type="EMBL" id="KAA1417775.1"/>
    </source>
</evidence>
<dbReference type="Pfam" id="PF00583">
    <property type="entry name" value="Acetyltransf_1"/>
    <property type="match status" value="1"/>
</dbReference>
<gene>
    <name evidence="4" type="ORF">F0U44_15910</name>
</gene>
<evidence type="ECO:0000259" key="3">
    <source>
        <dbReference type="PROSITE" id="PS51186"/>
    </source>
</evidence>
<evidence type="ECO:0000313" key="5">
    <source>
        <dbReference type="Proteomes" id="UP000325003"/>
    </source>
</evidence>
<sequence>MTMSTAPVRVTLRAATEEDRAFLVALYATTRDDLALLPPEQRSMIMDLQYRAQDHQYRQANPGADFDVVEIDGRPVGRLYVDRGTDDIRIVDISLLPDCRGAGTGAALIRAILDEAAASGRIVSLHVAFDNPAAHLYERLGFRLVAEHGAHRLLEWTAP</sequence>
<dbReference type="CDD" id="cd04301">
    <property type="entry name" value="NAT_SF"/>
    <property type="match status" value="1"/>
</dbReference>
<dbReference type="AlphaFoldDB" id="A0A5B1LAV6"/>
<organism evidence="4 5">
    <name type="scientific">Nocardioides humilatus</name>
    <dbReference type="NCBI Taxonomy" id="2607660"/>
    <lineage>
        <taxon>Bacteria</taxon>
        <taxon>Bacillati</taxon>
        <taxon>Actinomycetota</taxon>
        <taxon>Actinomycetes</taxon>
        <taxon>Propionibacteriales</taxon>
        <taxon>Nocardioidaceae</taxon>
        <taxon>Nocardioides</taxon>
    </lineage>
</organism>
<dbReference type="GO" id="GO:0016747">
    <property type="term" value="F:acyltransferase activity, transferring groups other than amino-acyl groups"/>
    <property type="evidence" value="ECO:0007669"/>
    <property type="project" value="InterPro"/>
</dbReference>
<reference evidence="4 5" key="2">
    <citation type="submission" date="2019-09" db="EMBL/GenBank/DDBJ databases">
        <authorList>
            <person name="Jin C."/>
        </authorList>
    </citation>
    <scope>NUCLEOTIDE SEQUENCE [LARGE SCALE GENOMIC DNA]</scope>
    <source>
        <strain evidence="4 5">BN130099</strain>
    </source>
</reference>
<keyword evidence="1 4" id="KW-0808">Transferase</keyword>
<dbReference type="PROSITE" id="PS51186">
    <property type="entry name" value="GNAT"/>
    <property type="match status" value="1"/>
</dbReference>
<feature type="domain" description="N-acetyltransferase" evidence="3">
    <location>
        <begin position="10"/>
        <end position="159"/>
    </location>
</feature>
<dbReference type="Gene3D" id="3.40.630.30">
    <property type="match status" value="1"/>
</dbReference>
<dbReference type="InterPro" id="IPR000182">
    <property type="entry name" value="GNAT_dom"/>
</dbReference>
<protein>
    <submittedName>
        <fullName evidence="4">GNAT family N-acetyltransferase</fullName>
    </submittedName>
</protein>
<proteinExistence type="predicted"/>
<dbReference type="SUPFAM" id="SSF55729">
    <property type="entry name" value="Acyl-CoA N-acyltransferases (Nat)"/>
    <property type="match status" value="1"/>
</dbReference>
<evidence type="ECO:0000256" key="1">
    <source>
        <dbReference type="ARBA" id="ARBA00022679"/>
    </source>
</evidence>
<dbReference type="InterPro" id="IPR050832">
    <property type="entry name" value="Bact_Acetyltransf"/>
</dbReference>
<dbReference type="PANTHER" id="PTHR43877">
    <property type="entry name" value="AMINOALKYLPHOSPHONATE N-ACETYLTRANSFERASE-RELATED-RELATED"/>
    <property type="match status" value="1"/>
</dbReference>
<comment type="caution">
    <text evidence="4">The sequence shown here is derived from an EMBL/GenBank/DDBJ whole genome shotgun (WGS) entry which is preliminary data.</text>
</comment>
<keyword evidence="5" id="KW-1185">Reference proteome</keyword>
<evidence type="ECO:0000256" key="2">
    <source>
        <dbReference type="ARBA" id="ARBA00023315"/>
    </source>
</evidence>
<dbReference type="InterPro" id="IPR016181">
    <property type="entry name" value="Acyl_CoA_acyltransferase"/>
</dbReference>
<dbReference type="EMBL" id="VUJV01000005">
    <property type="protein sequence ID" value="KAA1417775.1"/>
    <property type="molecule type" value="Genomic_DNA"/>
</dbReference>
<keyword evidence="2" id="KW-0012">Acyltransferase</keyword>
<dbReference type="Proteomes" id="UP000325003">
    <property type="component" value="Unassembled WGS sequence"/>
</dbReference>
<accession>A0A5B1LAV6</accession>